<comment type="similarity">
    <text evidence="2">Belongs to the serine-aspartate repeat-containing protein (SDr) family.</text>
</comment>
<evidence type="ECO:0000256" key="8">
    <source>
        <dbReference type="SAM" id="Phobius"/>
    </source>
</evidence>
<accession>A0A927J1A9</accession>
<dbReference type="EMBL" id="JACYHB010000011">
    <property type="protein sequence ID" value="MBD8079962.1"/>
    <property type="molecule type" value="Genomic_DNA"/>
</dbReference>
<dbReference type="GO" id="GO:0005975">
    <property type="term" value="P:carbohydrate metabolic process"/>
    <property type="evidence" value="ECO:0007669"/>
    <property type="project" value="UniProtKB-ARBA"/>
</dbReference>
<dbReference type="InterPro" id="IPR013783">
    <property type="entry name" value="Ig-like_fold"/>
</dbReference>
<evidence type="ECO:0000256" key="2">
    <source>
        <dbReference type="ARBA" id="ARBA00007257"/>
    </source>
</evidence>
<keyword evidence="8" id="KW-0812">Transmembrane</keyword>
<dbReference type="PANTHER" id="PTHR36108">
    <property type="entry name" value="COLOSSIN-B-RELATED"/>
    <property type="match status" value="1"/>
</dbReference>
<reference evidence="10" key="2">
    <citation type="submission" date="2020-09" db="EMBL/GenBank/DDBJ databases">
        <authorList>
            <person name="Yu Y."/>
        </authorList>
    </citation>
    <scope>NUCLEOTIDE SEQUENCE</scope>
    <source>
        <strain evidence="10">KCTC 49039</strain>
    </source>
</reference>
<keyword evidence="6" id="KW-0572">Peptidoglycan-anchor</keyword>
<dbReference type="InterPro" id="IPR046022">
    <property type="entry name" value="DUF5979"/>
</dbReference>
<dbReference type="PANTHER" id="PTHR36108:SF13">
    <property type="entry name" value="COLOSSIN-B-RELATED"/>
    <property type="match status" value="1"/>
</dbReference>
<keyword evidence="11" id="KW-1185">Reference proteome</keyword>
<dbReference type="PROSITE" id="PS50847">
    <property type="entry name" value="GRAM_POS_ANCHORING"/>
    <property type="match status" value="1"/>
</dbReference>
<evidence type="ECO:0000256" key="3">
    <source>
        <dbReference type="ARBA" id="ARBA00022512"/>
    </source>
</evidence>
<name>A0A927J1A9_9MICO</name>
<evidence type="ECO:0000256" key="5">
    <source>
        <dbReference type="ARBA" id="ARBA00022729"/>
    </source>
</evidence>
<evidence type="ECO:0000313" key="10">
    <source>
        <dbReference type="EMBL" id="MBD8079962.1"/>
    </source>
</evidence>
<keyword evidence="3" id="KW-0134">Cell wall</keyword>
<reference evidence="10" key="1">
    <citation type="journal article" date="2018" name="Curr. Microbiol.">
        <title>Cellulosimicrobium arenosum sp. nov., Isolated from Marine Sediment Sand.</title>
        <authorList>
            <person name="Oh M."/>
            <person name="Kim J.H."/>
            <person name="Yoon J.H."/>
            <person name="Schumann P."/>
            <person name="Kim W."/>
        </authorList>
    </citation>
    <scope>NUCLEOTIDE SEQUENCE</scope>
    <source>
        <strain evidence="10">KCTC 49039</strain>
    </source>
</reference>
<evidence type="ECO:0000256" key="1">
    <source>
        <dbReference type="ARBA" id="ARBA00004613"/>
    </source>
</evidence>
<dbReference type="SUPFAM" id="SSF117074">
    <property type="entry name" value="Hypothetical protein PA1324"/>
    <property type="match status" value="2"/>
</dbReference>
<feature type="compositionally biased region" description="Pro residues" evidence="7">
    <location>
        <begin position="1282"/>
        <end position="1300"/>
    </location>
</feature>
<keyword evidence="5" id="KW-0732">Signal</keyword>
<dbReference type="GO" id="GO:0005576">
    <property type="term" value="C:extracellular region"/>
    <property type="evidence" value="ECO:0007669"/>
    <property type="project" value="UniProtKB-SubCell"/>
</dbReference>
<comment type="subcellular location">
    <subcellularLocation>
        <location evidence="1">Secreted</location>
    </subcellularLocation>
</comment>
<gene>
    <name evidence="10" type="ORF">IF651_12940</name>
</gene>
<dbReference type="SUPFAM" id="SSF51004">
    <property type="entry name" value="C-terminal (heme d1) domain of cytochrome cd1-nitrite reductase"/>
    <property type="match status" value="1"/>
</dbReference>
<dbReference type="Pfam" id="PF19407">
    <property type="entry name" value="DUF5979"/>
    <property type="match status" value="4"/>
</dbReference>
<organism evidence="10 11">
    <name type="scientific">Cellulosimicrobium arenosum</name>
    <dbReference type="NCBI Taxonomy" id="2708133"/>
    <lineage>
        <taxon>Bacteria</taxon>
        <taxon>Bacillati</taxon>
        <taxon>Actinomycetota</taxon>
        <taxon>Actinomycetes</taxon>
        <taxon>Micrococcales</taxon>
        <taxon>Promicromonosporaceae</taxon>
        <taxon>Cellulosimicrobium</taxon>
    </lineage>
</organism>
<feature type="domain" description="Gram-positive cocci surface proteins LPxTG" evidence="9">
    <location>
        <begin position="1300"/>
        <end position="1333"/>
    </location>
</feature>
<evidence type="ECO:0000256" key="6">
    <source>
        <dbReference type="ARBA" id="ARBA00023088"/>
    </source>
</evidence>
<dbReference type="RefSeq" id="WP_191829553.1">
    <property type="nucleotide sequence ID" value="NZ_JACYHB010000011.1"/>
</dbReference>
<dbReference type="InterPro" id="IPR011048">
    <property type="entry name" value="Haem_d1_sf"/>
</dbReference>
<evidence type="ECO:0000259" key="9">
    <source>
        <dbReference type="PROSITE" id="PS50847"/>
    </source>
</evidence>
<evidence type="ECO:0000256" key="7">
    <source>
        <dbReference type="SAM" id="MobiDB-lite"/>
    </source>
</evidence>
<dbReference type="Proteomes" id="UP000610846">
    <property type="component" value="Unassembled WGS sequence"/>
</dbReference>
<dbReference type="NCBIfam" id="TIGR01167">
    <property type="entry name" value="LPXTG_anchor"/>
    <property type="match status" value="1"/>
</dbReference>
<dbReference type="InterPro" id="IPR033764">
    <property type="entry name" value="Sdr_B"/>
</dbReference>
<keyword evidence="4" id="KW-0964">Secreted</keyword>
<dbReference type="Gene3D" id="2.60.40.10">
    <property type="entry name" value="Immunoglobulins"/>
    <property type="match status" value="2"/>
</dbReference>
<keyword evidence="8" id="KW-0472">Membrane</keyword>
<feature type="transmembrane region" description="Helical" evidence="8">
    <location>
        <begin position="1307"/>
        <end position="1328"/>
    </location>
</feature>
<comment type="caution">
    <text evidence="10">The sequence shown here is derived from an EMBL/GenBank/DDBJ whole genome shotgun (WGS) entry which is preliminary data.</text>
</comment>
<dbReference type="Pfam" id="PF17210">
    <property type="entry name" value="SdrD_B"/>
    <property type="match status" value="1"/>
</dbReference>
<sequence length="1333" mass="137048">MTSAPDRPRHARAVARSAVHRARPRVAALVALSLAAVGIAGGLPGTVAPAVAADGSVSGTVFHDFDSDGLLDTTVAPGVPVDRGIGGVLVTAVDRDETVVGTATSGADGTYDVTVTGADTDEIRLTFSDLPAGYHPSYSLLAADGSGTYSRSDVQLVTIGDTDADFGINAPGDFSSAGTDTPVVSAIHYAGTRDNPYAATWQSLVVYPWQDQYTDVSQAPAFNLEPDPASPDRVSSYLRNGVVLAQTQDTGALWGMATQRSTGDVLAAALLKRHTDLGPLGIGGIYRVPDVMDPGTGLVGTPGAVEQWLDVSTLTDVAPPGLDLSPVGRPITDDPNNPGLDPTGYEWAGKVGIGGMAVSTDQTLLYAMNLYSKQLLVIDIASASLVDEIDLGLGDDDRPWAVEVHDGQVLVGHVSGTTAPTSAMTSVVRSAPETDLASLATAPAALTIGMDYLNGLPWERPGRSCTDTSPPSAPPDPVEVCLWHPWTDTFDATGWGIENEGAEGVAHAQPILSSIDFTADGELVVGLQDRFSLQMGADYYGPGGETNGTGGGFTAYSNGDTLIAAPDGAGGFTLESAGSIPGKSTAPGGRAEGPGGGEFFEDTNVYSAQWQDPDYVSIPPVHHETTTGALATIPGVDQILSTAYDPGGEYRTNGFSWFSTDDGSRADARIISGPETGASVKKAGGLGDVATLLPLAPLQIGNVVWFDADQDGRQDADEPPLPGVTVNLLDPQGATIATSTTDANGQYYFATDDPAIEGFDPDGGDYTVEFVAPTTGDVFAANDPSFATFGAVPWTEAALTVQGPTDDRGPEDQVDSDADQATGQVVYTAGSPGHNDPTIDAGYVADVSTSVEKVVENPDDLYVDPDQEFTIEVQARDFRGDPLGSDPFQTVTLADGESADVPESPSTLPAGAQILVTEPDVDPSYEVTIEPDDWFLVDGSSTDTTVTVTNTRVPSSGFDITKELTDTGGLVPPDTEFTGTWVCTYPDAGTEVGSGTWSVTAGETATVATDMPVGATCTVTEDPPTDVDDGEWVDPVVSDPIVIGAGDADPIPLVTVDNELDADATGFAITKNLTDDGSLVPDGTQFTGEWVCTYPDADTEVGSGDWTLIAGETVTVATDLPVGSVCTVTEDPPADQAGGDWVDPVVSAEVTLGVAANDPVPVVTVDNEFTPAAAGFRIAKSLTDDGDVVPADTVYSGTWQCTDPEGVVTDGTWSLEAGESTETLAADLPVGTECTVFEDPAPDVDGGTWEDPVISGTITLSGAGDADGIVQVAGVANEFTPKHPPTPTPTPTPTPGPGPLPATGADVIAVAGAALLLVLLGAGGVLLARRRHS</sequence>
<protein>
    <submittedName>
        <fullName evidence="10">LPXTG cell wall anchor domain-containing protein</fullName>
    </submittedName>
</protein>
<evidence type="ECO:0000256" key="4">
    <source>
        <dbReference type="ARBA" id="ARBA00022525"/>
    </source>
</evidence>
<feature type="region of interest" description="Disordered" evidence="7">
    <location>
        <begin position="1278"/>
        <end position="1301"/>
    </location>
</feature>
<dbReference type="InterPro" id="IPR019931">
    <property type="entry name" value="LPXTG_anchor"/>
</dbReference>
<proteinExistence type="inferred from homology"/>
<evidence type="ECO:0000313" key="11">
    <source>
        <dbReference type="Proteomes" id="UP000610846"/>
    </source>
</evidence>
<keyword evidence="8" id="KW-1133">Transmembrane helix</keyword>